<evidence type="ECO:0000313" key="9">
    <source>
        <dbReference type="Proteomes" id="UP001168640"/>
    </source>
</evidence>
<dbReference type="Pfam" id="PF00355">
    <property type="entry name" value="Rieske"/>
    <property type="match status" value="1"/>
</dbReference>
<gene>
    <name evidence="8" type="ORF">QVZ43_02270</name>
</gene>
<evidence type="ECO:0000313" key="8">
    <source>
        <dbReference type="EMBL" id="MDO3720528.1"/>
    </source>
</evidence>
<reference evidence="8" key="1">
    <citation type="submission" date="2023-07" db="EMBL/GenBank/DDBJ databases">
        <title>Marinobacter sp. chi1 genome sequencing and assembly.</title>
        <authorList>
            <person name="Park S."/>
        </authorList>
    </citation>
    <scope>NUCLEOTIDE SEQUENCE</scope>
    <source>
        <strain evidence="8">Chi1</strain>
    </source>
</reference>
<evidence type="ECO:0000259" key="7">
    <source>
        <dbReference type="PROSITE" id="PS51296"/>
    </source>
</evidence>
<evidence type="ECO:0000256" key="2">
    <source>
        <dbReference type="ARBA" id="ARBA00022714"/>
    </source>
</evidence>
<keyword evidence="4" id="KW-0560">Oxidoreductase</keyword>
<comment type="caution">
    <text evidence="8">The sequence shown here is derived from an EMBL/GenBank/DDBJ whole genome shotgun (WGS) entry which is preliminary data.</text>
</comment>
<dbReference type="Gene3D" id="3.90.380.10">
    <property type="entry name" value="Naphthalene 1,2-dioxygenase Alpha Subunit, Chain A, domain 1"/>
    <property type="match status" value="2"/>
</dbReference>
<name>A0ABT8VX11_9GAMM</name>
<feature type="domain" description="Rieske" evidence="7">
    <location>
        <begin position="55"/>
        <end position="163"/>
    </location>
</feature>
<protein>
    <submittedName>
        <fullName evidence="8">Aromatic ring-hydroxylating dioxygenase subunit alpha</fullName>
    </submittedName>
</protein>
<dbReference type="PANTHER" id="PTHR43756">
    <property type="entry name" value="CHOLINE MONOOXYGENASE, CHLOROPLASTIC"/>
    <property type="match status" value="1"/>
</dbReference>
<keyword evidence="8" id="KW-0223">Dioxygenase</keyword>
<proteinExistence type="predicted"/>
<dbReference type="CDD" id="cd03469">
    <property type="entry name" value="Rieske_RO_Alpha_N"/>
    <property type="match status" value="1"/>
</dbReference>
<comment type="cofactor">
    <cofactor evidence="1">
        <name>Fe cation</name>
        <dbReference type="ChEBI" id="CHEBI:24875"/>
    </cofactor>
</comment>
<keyword evidence="9" id="KW-1185">Reference proteome</keyword>
<evidence type="ECO:0000256" key="5">
    <source>
        <dbReference type="ARBA" id="ARBA00023004"/>
    </source>
</evidence>
<keyword evidence="2" id="KW-0001">2Fe-2S</keyword>
<evidence type="ECO:0000256" key="6">
    <source>
        <dbReference type="ARBA" id="ARBA00023014"/>
    </source>
</evidence>
<dbReference type="Pfam" id="PF00848">
    <property type="entry name" value="Ring_hydroxyl_A"/>
    <property type="match status" value="1"/>
</dbReference>
<dbReference type="EMBL" id="JAUMIS010000001">
    <property type="protein sequence ID" value="MDO3720528.1"/>
    <property type="molecule type" value="Genomic_DNA"/>
</dbReference>
<evidence type="ECO:0000256" key="1">
    <source>
        <dbReference type="ARBA" id="ARBA00001962"/>
    </source>
</evidence>
<dbReference type="Proteomes" id="UP001168640">
    <property type="component" value="Unassembled WGS sequence"/>
</dbReference>
<evidence type="ECO:0000256" key="4">
    <source>
        <dbReference type="ARBA" id="ARBA00023002"/>
    </source>
</evidence>
<dbReference type="RefSeq" id="WP_302908709.1">
    <property type="nucleotide sequence ID" value="NZ_JAUMIS010000001.1"/>
</dbReference>
<dbReference type="Gene3D" id="2.102.10.10">
    <property type="entry name" value="Rieske [2Fe-2S] iron-sulphur domain"/>
    <property type="match status" value="1"/>
</dbReference>
<dbReference type="SUPFAM" id="SSF50022">
    <property type="entry name" value="ISP domain"/>
    <property type="match status" value="1"/>
</dbReference>
<dbReference type="InterPro" id="IPR036922">
    <property type="entry name" value="Rieske_2Fe-2S_sf"/>
</dbReference>
<dbReference type="PROSITE" id="PS51296">
    <property type="entry name" value="RIESKE"/>
    <property type="match status" value="1"/>
</dbReference>
<dbReference type="GO" id="GO:0051213">
    <property type="term" value="F:dioxygenase activity"/>
    <property type="evidence" value="ECO:0007669"/>
    <property type="project" value="UniProtKB-KW"/>
</dbReference>
<evidence type="ECO:0000256" key="3">
    <source>
        <dbReference type="ARBA" id="ARBA00022723"/>
    </source>
</evidence>
<organism evidence="8 9">
    <name type="scientific">Marinobacter suaedae</name>
    <dbReference type="NCBI Taxonomy" id="3057675"/>
    <lineage>
        <taxon>Bacteria</taxon>
        <taxon>Pseudomonadati</taxon>
        <taxon>Pseudomonadota</taxon>
        <taxon>Gammaproteobacteria</taxon>
        <taxon>Pseudomonadales</taxon>
        <taxon>Marinobacteraceae</taxon>
        <taxon>Marinobacter</taxon>
    </lineage>
</organism>
<dbReference type="InterPro" id="IPR001663">
    <property type="entry name" value="Rng_hydr_dOase-A"/>
</dbReference>
<keyword evidence="3" id="KW-0479">Metal-binding</keyword>
<dbReference type="PANTHER" id="PTHR43756:SF5">
    <property type="entry name" value="CHOLINE MONOOXYGENASE, CHLOROPLASTIC"/>
    <property type="match status" value="1"/>
</dbReference>
<dbReference type="PRINTS" id="PR00090">
    <property type="entry name" value="RNGDIOXGNASE"/>
</dbReference>
<keyword evidence="5" id="KW-0408">Iron</keyword>
<dbReference type="SUPFAM" id="SSF55961">
    <property type="entry name" value="Bet v1-like"/>
    <property type="match status" value="1"/>
</dbReference>
<dbReference type="InterPro" id="IPR017941">
    <property type="entry name" value="Rieske_2Fe-2S"/>
</dbReference>
<accession>A0ABT8VX11</accession>
<keyword evidence="6" id="KW-0411">Iron-sulfur</keyword>
<dbReference type="InterPro" id="IPR015879">
    <property type="entry name" value="Ring_hydroxy_dOase_asu_C_dom"/>
</dbReference>
<sequence length="386" mass="43857">MNRHDETRILKQCLNLLADKSTTLSAETHTSPVERYTDPQRFEQERHAIHQALPVAYLHSSELPNPNDFRTVATHSGNVLFTRTEAGEVKAFHNVCRHRGAQVESRASGCAKAFSCPYHAWRYGNDGQLLSAPFEQTCFPELDKSQSGLAPIPCVEAYGFIWLCPTAKNDDDAEKQLEAHLEPVKADLEWLQCDGLHKFETHRRTWKANWKIVTEGGLETYHFKFAHKNTIGPYFLSNTCVTDQLGAHFRVVMPTEELKSVTKDLIQDVRLRDIAHVVYSIAPQMVLLVQKNHIDWIQTVPISVDQSEIFITPLIPKPVEDLTEKELDYWQRNREISLNTLDEDFELGEQIQAGMASGANSKLTFGRNEGALATFNAWVEERLNSS</sequence>